<dbReference type="GO" id="GO:0016020">
    <property type="term" value="C:membrane"/>
    <property type="evidence" value="ECO:0007669"/>
    <property type="project" value="InterPro"/>
</dbReference>
<dbReference type="Proteomes" id="UP000799302">
    <property type="component" value="Unassembled WGS sequence"/>
</dbReference>
<feature type="compositionally biased region" description="Basic and acidic residues" evidence="1">
    <location>
        <begin position="431"/>
        <end position="440"/>
    </location>
</feature>
<dbReference type="AlphaFoldDB" id="A0A6A6UE06"/>
<evidence type="ECO:0000256" key="2">
    <source>
        <dbReference type="SAM" id="Phobius"/>
    </source>
</evidence>
<dbReference type="Pfam" id="PF01544">
    <property type="entry name" value="CorA"/>
    <property type="match status" value="1"/>
</dbReference>
<sequence>MLDSSIHTESIASFRARRKRNLVSKNRKYCVSAFDQDQEYLPLSLDEYCNPGLDQCTLNRRNNDQVLVRYQGGVKNQDLNQIRLITIPQLWIWKIGEIYMTASSEDLQNLVWTEGGTSSESMCFDYIYGLPHRSRSGSDGSATTDSPELLAGLVMSRFLDLFHRPTMGGLSEPILNVFETSISNVSERVNRYLRELDSISLETEGNFLHEIADVRDELSMIQSVVLQQEEIWREIMYKSLPHFWPNGQDGQFQKPLDTKLSVPEIMTLLEKPQMQFPKIKRRMAKLDKDAERVERSILVKLDLKQKHASLRESRTASAMSAAVFGLTVITIIFTPLSFLAALFSLSVDIFPHNESPPGSDDGTPKYTVKYIGKWMVTAEFVSLIVTGMAVWAALEFIMRVRVTRFVTKYFRSTQLYKRLQPSGLKCTTDSTTKEPERLWNDSDCPDDSTSARSSRSTRPPTIDIAQRSTATAIAQEDHQFDITERPRKWKFWRRDKKSGPESTKEVVVTIV</sequence>
<gene>
    <name evidence="3" type="ORF">BT63DRAFT_228182</name>
</gene>
<dbReference type="PANTHER" id="PTHR47685">
    <property type="entry name" value="MAGNESIUM TRANSPORT PROTEIN CORA"/>
    <property type="match status" value="1"/>
</dbReference>
<accession>A0A6A6UE06</accession>
<dbReference type="EMBL" id="MU004234">
    <property type="protein sequence ID" value="KAF2670050.1"/>
    <property type="molecule type" value="Genomic_DNA"/>
</dbReference>
<evidence type="ECO:0000256" key="1">
    <source>
        <dbReference type="SAM" id="MobiDB-lite"/>
    </source>
</evidence>
<keyword evidence="4" id="KW-1185">Reference proteome</keyword>
<feature type="region of interest" description="Disordered" evidence="1">
    <location>
        <begin position="426"/>
        <end position="461"/>
    </location>
</feature>
<evidence type="ECO:0008006" key="5">
    <source>
        <dbReference type="Google" id="ProtNLM"/>
    </source>
</evidence>
<dbReference type="InterPro" id="IPR050829">
    <property type="entry name" value="CorA_MIT"/>
</dbReference>
<keyword evidence="2" id="KW-0472">Membrane</keyword>
<dbReference type="Gene3D" id="1.20.58.340">
    <property type="entry name" value="Magnesium transport protein CorA, transmembrane region"/>
    <property type="match status" value="1"/>
</dbReference>
<proteinExistence type="predicted"/>
<dbReference type="GO" id="GO:0046873">
    <property type="term" value="F:metal ion transmembrane transporter activity"/>
    <property type="evidence" value="ECO:0007669"/>
    <property type="project" value="InterPro"/>
</dbReference>
<dbReference type="OrthoDB" id="341259at2759"/>
<keyword evidence="2" id="KW-1133">Transmembrane helix</keyword>
<reference evidence="3" key="1">
    <citation type="journal article" date="2020" name="Stud. Mycol.">
        <title>101 Dothideomycetes genomes: a test case for predicting lifestyles and emergence of pathogens.</title>
        <authorList>
            <person name="Haridas S."/>
            <person name="Albert R."/>
            <person name="Binder M."/>
            <person name="Bloem J."/>
            <person name="Labutti K."/>
            <person name="Salamov A."/>
            <person name="Andreopoulos B."/>
            <person name="Baker S."/>
            <person name="Barry K."/>
            <person name="Bills G."/>
            <person name="Bluhm B."/>
            <person name="Cannon C."/>
            <person name="Castanera R."/>
            <person name="Culley D."/>
            <person name="Daum C."/>
            <person name="Ezra D."/>
            <person name="Gonzalez J."/>
            <person name="Henrissat B."/>
            <person name="Kuo A."/>
            <person name="Liang C."/>
            <person name="Lipzen A."/>
            <person name="Lutzoni F."/>
            <person name="Magnuson J."/>
            <person name="Mondo S."/>
            <person name="Nolan M."/>
            <person name="Ohm R."/>
            <person name="Pangilinan J."/>
            <person name="Park H.-J."/>
            <person name="Ramirez L."/>
            <person name="Alfaro M."/>
            <person name="Sun H."/>
            <person name="Tritt A."/>
            <person name="Yoshinaga Y."/>
            <person name="Zwiers L.-H."/>
            <person name="Turgeon B."/>
            <person name="Goodwin S."/>
            <person name="Spatafora J."/>
            <person name="Crous P."/>
            <person name="Grigoriev I."/>
        </authorList>
    </citation>
    <scope>NUCLEOTIDE SEQUENCE</scope>
    <source>
        <strain evidence="3">CBS 115976</strain>
    </source>
</reference>
<evidence type="ECO:0000313" key="3">
    <source>
        <dbReference type="EMBL" id="KAF2670050.1"/>
    </source>
</evidence>
<dbReference type="PANTHER" id="PTHR47685:SF1">
    <property type="entry name" value="MAGNESIUM TRANSPORT PROTEIN CORA"/>
    <property type="match status" value="1"/>
</dbReference>
<organism evidence="3 4">
    <name type="scientific">Microthyrium microscopicum</name>
    <dbReference type="NCBI Taxonomy" id="703497"/>
    <lineage>
        <taxon>Eukaryota</taxon>
        <taxon>Fungi</taxon>
        <taxon>Dikarya</taxon>
        <taxon>Ascomycota</taxon>
        <taxon>Pezizomycotina</taxon>
        <taxon>Dothideomycetes</taxon>
        <taxon>Dothideomycetes incertae sedis</taxon>
        <taxon>Microthyriales</taxon>
        <taxon>Microthyriaceae</taxon>
        <taxon>Microthyrium</taxon>
    </lineage>
</organism>
<feature type="transmembrane region" description="Helical" evidence="2">
    <location>
        <begin position="374"/>
        <end position="394"/>
    </location>
</feature>
<feature type="compositionally biased region" description="Low complexity" evidence="1">
    <location>
        <begin position="447"/>
        <end position="461"/>
    </location>
</feature>
<evidence type="ECO:0000313" key="4">
    <source>
        <dbReference type="Proteomes" id="UP000799302"/>
    </source>
</evidence>
<feature type="transmembrane region" description="Helical" evidence="2">
    <location>
        <begin position="321"/>
        <end position="345"/>
    </location>
</feature>
<dbReference type="InterPro" id="IPR002523">
    <property type="entry name" value="MgTranspt_CorA/ZnTranspt_ZntB"/>
</dbReference>
<keyword evidence="2" id="KW-0812">Transmembrane</keyword>
<protein>
    <recommendedName>
        <fullName evidence="5">Ankyrin repeat protein</fullName>
    </recommendedName>
</protein>
<name>A0A6A6UE06_9PEZI</name>